<accession>A0ACB6QC17</accession>
<dbReference type="Proteomes" id="UP000799755">
    <property type="component" value="Unassembled WGS sequence"/>
</dbReference>
<reference evidence="1" key="1">
    <citation type="journal article" date="2020" name="Stud. Mycol.">
        <title>101 Dothideomycetes genomes: a test case for predicting lifestyles and emergence of pathogens.</title>
        <authorList>
            <person name="Haridas S."/>
            <person name="Albert R."/>
            <person name="Binder M."/>
            <person name="Bloem J."/>
            <person name="Labutti K."/>
            <person name="Salamov A."/>
            <person name="Andreopoulos B."/>
            <person name="Baker S."/>
            <person name="Barry K."/>
            <person name="Bills G."/>
            <person name="Bluhm B."/>
            <person name="Cannon C."/>
            <person name="Castanera R."/>
            <person name="Culley D."/>
            <person name="Daum C."/>
            <person name="Ezra D."/>
            <person name="Gonzalez J."/>
            <person name="Henrissat B."/>
            <person name="Kuo A."/>
            <person name="Liang C."/>
            <person name="Lipzen A."/>
            <person name="Lutzoni F."/>
            <person name="Magnuson J."/>
            <person name="Mondo S."/>
            <person name="Nolan M."/>
            <person name="Ohm R."/>
            <person name="Pangilinan J."/>
            <person name="Park H.-J."/>
            <person name="Ramirez L."/>
            <person name="Alfaro M."/>
            <person name="Sun H."/>
            <person name="Tritt A."/>
            <person name="Yoshinaga Y."/>
            <person name="Zwiers L.-H."/>
            <person name="Turgeon B."/>
            <person name="Goodwin S."/>
            <person name="Spatafora J."/>
            <person name="Crous P."/>
            <person name="Grigoriev I."/>
        </authorList>
    </citation>
    <scope>NUCLEOTIDE SEQUENCE</scope>
    <source>
        <strain evidence="1">ATCC 200398</strain>
    </source>
</reference>
<comment type="caution">
    <text evidence="1">The sequence shown here is derived from an EMBL/GenBank/DDBJ whole genome shotgun (WGS) entry which is preliminary data.</text>
</comment>
<evidence type="ECO:0000313" key="1">
    <source>
        <dbReference type="EMBL" id="KAF2464441.1"/>
    </source>
</evidence>
<sequence length="230" mass="26547">MRKGYFELFCICELEGSTMVCPITINLCLAPQYMTSLITHAHYKATISNALVHHPLKRTNFQHVNTNTRKIWSTMQQILAYSCALCNISSNPHYRFQMPFFSTSTYYFLIALRSSGFLKAYSPRSISTHDYVLASGLRLFLFHQLVFTIILLLYFHRTNSTSFTSCVTLFPHLPLFPSFLHVSSCAIQPSYSGRDPYEAVRQLMFLLLFVRNALTSPLRCQISLHRLHLK</sequence>
<name>A0ACB6QC17_9PLEO</name>
<proteinExistence type="predicted"/>
<evidence type="ECO:0000313" key="2">
    <source>
        <dbReference type="Proteomes" id="UP000799755"/>
    </source>
</evidence>
<gene>
    <name evidence="1" type="ORF">BDR25DRAFT_361509</name>
</gene>
<protein>
    <submittedName>
        <fullName evidence="1">Uncharacterized protein</fullName>
    </submittedName>
</protein>
<organism evidence="1 2">
    <name type="scientific">Lindgomyces ingoldianus</name>
    <dbReference type="NCBI Taxonomy" id="673940"/>
    <lineage>
        <taxon>Eukaryota</taxon>
        <taxon>Fungi</taxon>
        <taxon>Dikarya</taxon>
        <taxon>Ascomycota</taxon>
        <taxon>Pezizomycotina</taxon>
        <taxon>Dothideomycetes</taxon>
        <taxon>Pleosporomycetidae</taxon>
        <taxon>Pleosporales</taxon>
        <taxon>Lindgomycetaceae</taxon>
        <taxon>Lindgomyces</taxon>
    </lineage>
</organism>
<keyword evidence="2" id="KW-1185">Reference proteome</keyword>
<dbReference type="EMBL" id="MU003536">
    <property type="protein sequence ID" value="KAF2464441.1"/>
    <property type="molecule type" value="Genomic_DNA"/>
</dbReference>